<dbReference type="AlphaFoldDB" id="A0A558AXH7"/>
<dbReference type="InterPro" id="IPR011009">
    <property type="entry name" value="Kinase-like_dom_sf"/>
</dbReference>
<dbReference type="Proteomes" id="UP000315103">
    <property type="component" value="Unassembled WGS sequence"/>
</dbReference>
<dbReference type="Pfam" id="PF01636">
    <property type="entry name" value="APH"/>
    <property type="match status" value="1"/>
</dbReference>
<evidence type="ECO:0000313" key="2">
    <source>
        <dbReference type="EMBL" id="TVT28960.1"/>
    </source>
</evidence>
<keyword evidence="2" id="KW-0808">Transferase</keyword>
<evidence type="ECO:0000313" key="3">
    <source>
        <dbReference type="Proteomes" id="UP000315103"/>
    </source>
</evidence>
<dbReference type="PANTHER" id="PTHR41283:SF1">
    <property type="entry name" value="AMINOGLYCOSIDE PHOSPHOTRANSFERASE DOMAIN-CONTAINING PROTEIN"/>
    <property type="match status" value="1"/>
</dbReference>
<accession>A0A558AXH7</accession>
<name>A0A558AXH7_9STAP</name>
<gene>
    <name evidence="2" type="ORF">FO441_01405</name>
</gene>
<feature type="domain" description="Aminoglycoside phosphotransferase" evidence="1">
    <location>
        <begin position="20"/>
        <end position="242"/>
    </location>
</feature>
<organism evidence="2 3">
    <name type="scientific">Salinicoccus cyprini</name>
    <dbReference type="NCBI Taxonomy" id="2493691"/>
    <lineage>
        <taxon>Bacteria</taxon>
        <taxon>Bacillati</taxon>
        <taxon>Bacillota</taxon>
        <taxon>Bacilli</taxon>
        <taxon>Bacillales</taxon>
        <taxon>Staphylococcaceae</taxon>
        <taxon>Salinicoccus</taxon>
    </lineage>
</organism>
<dbReference type="OrthoDB" id="334783at2"/>
<comment type="caution">
    <text evidence="2">The sequence shown here is derived from an EMBL/GenBank/DDBJ whole genome shotgun (WGS) entry which is preliminary data.</text>
</comment>
<proteinExistence type="predicted"/>
<reference evidence="2 3" key="1">
    <citation type="submission" date="2019-07" db="EMBL/GenBank/DDBJ databases">
        <title>Salinicoccus cyprini sp. nov., isolated from gastro-intestinal tract of mirror carp, Cyprinus carpio var. specularis, collected from Gobind Sagar Reservoir, Himachal Pradesh, India.</title>
        <authorList>
            <person name="Talwar C."/>
            <person name="Singh A.K."/>
            <person name="Lal R."/>
            <person name="Negi R.K."/>
        </authorList>
    </citation>
    <scope>NUCLEOTIDE SEQUENCE [LARGE SCALE GENOMIC DNA]</scope>
    <source>
        <strain evidence="2 3">CT19</strain>
    </source>
</reference>
<dbReference type="Gene3D" id="3.90.1200.10">
    <property type="match status" value="1"/>
</dbReference>
<protein>
    <submittedName>
        <fullName evidence="2">Phosphotransferase</fullName>
    </submittedName>
</protein>
<dbReference type="PANTHER" id="PTHR41283">
    <property type="entry name" value="AMINOGLYCOSIDE PHOSPHOTRANSFERASE"/>
    <property type="match status" value="1"/>
</dbReference>
<sequence>MGAKILNIKNHFTHLGIVSIEKLNKGWSGDEKFILTDDKGKRYLLRLVDIKKKERKIKEYELIERCDSAGVPVQKPLEHGALDDKYYILVEWIDGAEASELLPALTSQQQYDLGVEAGEYLRRIHALPNGQPESQWEEKFNRKIDSKIRMYEQCAYKYDKGHLFIEYIENHRHLLDDREQVPHHGDYHCGNMIIDDELDLHIIDFNRHDVGELWEEFNRIVWCAGRSSRFAAGRVDGYFDGHVPDDFWKLLLLYISTNTLSSLPWGVPFGEKQIEVFMNQAKEILSWYDDMNTVVPSWYRENK</sequence>
<dbReference type="InterPro" id="IPR002575">
    <property type="entry name" value="Aminoglycoside_PTrfase"/>
</dbReference>
<dbReference type="EMBL" id="VMSJ01000001">
    <property type="protein sequence ID" value="TVT28960.1"/>
    <property type="molecule type" value="Genomic_DNA"/>
</dbReference>
<evidence type="ECO:0000259" key="1">
    <source>
        <dbReference type="Pfam" id="PF01636"/>
    </source>
</evidence>
<keyword evidence="3" id="KW-1185">Reference proteome</keyword>
<dbReference type="SUPFAM" id="SSF56112">
    <property type="entry name" value="Protein kinase-like (PK-like)"/>
    <property type="match status" value="1"/>
</dbReference>
<dbReference type="GO" id="GO:0016740">
    <property type="term" value="F:transferase activity"/>
    <property type="evidence" value="ECO:0007669"/>
    <property type="project" value="UniProtKB-KW"/>
</dbReference>